<organism evidence="3 4">
    <name type="scientific">Streptomyces levis</name>
    <dbReference type="NCBI Taxonomy" id="285566"/>
    <lineage>
        <taxon>Bacteria</taxon>
        <taxon>Bacillati</taxon>
        <taxon>Actinomycetota</taxon>
        <taxon>Actinomycetes</taxon>
        <taxon>Kitasatosporales</taxon>
        <taxon>Streptomycetaceae</taxon>
        <taxon>Streptomyces</taxon>
    </lineage>
</organism>
<dbReference type="Proteomes" id="UP001501095">
    <property type="component" value="Unassembled WGS sequence"/>
</dbReference>
<protein>
    <submittedName>
        <fullName evidence="3">2-keto-4-pentenoate hydratase</fullName>
    </submittedName>
</protein>
<evidence type="ECO:0000259" key="2">
    <source>
        <dbReference type="Pfam" id="PF01557"/>
    </source>
</evidence>
<keyword evidence="1" id="KW-0456">Lyase</keyword>
<reference evidence="3 4" key="1">
    <citation type="journal article" date="2019" name="Int. J. Syst. Evol. Microbiol.">
        <title>The Global Catalogue of Microorganisms (GCM) 10K type strain sequencing project: providing services to taxonomists for standard genome sequencing and annotation.</title>
        <authorList>
            <consortium name="The Broad Institute Genomics Platform"/>
            <consortium name="The Broad Institute Genome Sequencing Center for Infectious Disease"/>
            <person name="Wu L."/>
            <person name="Ma J."/>
        </authorList>
    </citation>
    <scope>NUCLEOTIDE SEQUENCE [LARGE SCALE GENOMIC DNA]</scope>
    <source>
        <strain evidence="3 4">JCM 6924</strain>
    </source>
</reference>
<feature type="domain" description="Fumarylacetoacetase-like C-terminal" evidence="2">
    <location>
        <begin position="105"/>
        <end position="262"/>
    </location>
</feature>
<keyword evidence="4" id="KW-1185">Reference proteome</keyword>
<proteinExistence type="predicted"/>
<dbReference type="PANTHER" id="PTHR30143:SF0">
    <property type="entry name" value="2-KETO-4-PENTENOATE HYDRATASE"/>
    <property type="match status" value="1"/>
</dbReference>
<dbReference type="Gene3D" id="3.90.850.10">
    <property type="entry name" value="Fumarylacetoacetase-like, C-terminal domain"/>
    <property type="match status" value="1"/>
</dbReference>
<dbReference type="Pfam" id="PF01557">
    <property type="entry name" value="FAA_hydrolase"/>
    <property type="match status" value="1"/>
</dbReference>
<accession>A0ABN3NW22</accession>
<evidence type="ECO:0000256" key="1">
    <source>
        <dbReference type="ARBA" id="ARBA00023239"/>
    </source>
</evidence>
<dbReference type="SUPFAM" id="SSF56529">
    <property type="entry name" value="FAH"/>
    <property type="match status" value="1"/>
</dbReference>
<evidence type="ECO:0000313" key="3">
    <source>
        <dbReference type="EMBL" id="GAA2540120.1"/>
    </source>
</evidence>
<dbReference type="PANTHER" id="PTHR30143">
    <property type="entry name" value="ACID HYDRATASE"/>
    <property type="match status" value="1"/>
</dbReference>
<comment type="caution">
    <text evidence="3">The sequence shown here is derived from an EMBL/GenBank/DDBJ whole genome shotgun (WGS) entry which is preliminary data.</text>
</comment>
<name>A0ABN3NW22_9ACTN</name>
<dbReference type="RefSeq" id="WP_344538937.1">
    <property type="nucleotide sequence ID" value="NZ_BAAATM010000013.1"/>
</dbReference>
<dbReference type="EMBL" id="BAAATM010000013">
    <property type="protein sequence ID" value="GAA2540120.1"/>
    <property type="molecule type" value="Genomic_DNA"/>
</dbReference>
<dbReference type="InterPro" id="IPR036663">
    <property type="entry name" value="Fumarylacetoacetase_C_sf"/>
</dbReference>
<dbReference type="InterPro" id="IPR011234">
    <property type="entry name" value="Fumarylacetoacetase-like_C"/>
</dbReference>
<gene>
    <name evidence="3" type="primary">mhpD_1</name>
    <name evidence="3" type="ORF">GCM10010423_42610</name>
</gene>
<sequence length="269" mass="27843">MSIPTEAHTGNRLAAADRLAAAASSGIPCDPVRDLIGAQDLDAAYAVQSELIERRLTGGARIVGRKIGLTAPAVQQQFGVHQPDFGVLLDDMVHSDSAVLPLGGFIAPRVEGEIAFVLGADLENPRTTVVDVLRATEYLLPAIEVVDSRIRDWDISLADTVADNASSGAVVLGTTAYDPVGLDLTEVAMTLEHAGEPVSTGTGAACLGSPVNAVVWLARECAARGRPLAAGEVVLSGALGPMVRVDGPGHHRVDISGLGHVAVHFEETA</sequence>
<dbReference type="InterPro" id="IPR050772">
    <property type="entry name" value="Hydratase-Decarb/MhpD_sf"/>
</dbReference>
<evidence type="ECO:0000313" key="4">
    <source>
        <dbReference type="Proteomes" id="UP001501095"/>
    </source>
</evidence>